<dbReference type="Pfam" id="PF02375">
    <property type="entry name" value="JmjN"/>
    <property type="match status" value="1"/>
</dbReference>
<dbReference type="Pfam" id="PF02373">
    <property type="entry name" value="JmjC"/>
    <property type="match status" value="1"/>
</dbReference>
<dbReference type="GO" id="GO:0000785">
    <property type="term" value="C:chromatin"/>
    <property type="evidence" value="ECO:0007669"/>
    <property type="project" value="TreeGrafter"/>
</dbReference>
<dbReference type="PROSITE" id="PS51184">
    <property type="entry name" value="JMJC"/>
    <property type="match status" value="1"/>
</dbReference>
<feature type="compositionally biased region" description="Basic and acidic residues" evidence="3">
    <location>
        <begin position="1048"/>
        <end position="1057"/>
    </location>
</feature>
<sequence>MARSGRDDLGSPKSERMLLHRNDNNAQNNDMSEIKVNYSNGKVDKFDTHDFSWIDDIPCCPVFLPTRKQFEDPLAYISTIAPVASKYGICKIVSPLVASVPGGVVLMKEKSGFKFTTRVQPLRLSNWDYEDKITFSMSGRNYSFREYERMANKAFARKFSTAANLPTKFVEEEFWREIASGKMSTVEYACDIEGSAFSISPSDPLGTSKWNLKDLSRNPNSMLRLLETAIPGVTDPMLYIGMLFSMFAWHVEDHYLNSLNYHHCGAPKTWYGVPGHAAHDFENVVREHVYDREMLLDEAEGTLYDLLIGKTTMFSPKTLSEYGVPVYKAVQMPGEFVITFPRAYHAGFSHGFNCGEAVNFSTIDWFPFGAAAFKRYEFLNKPELLPHEELLCKETMILVGEKSSSQAGAYSSFSVDLGGQLHLKIAFVKLIRFQHLVIWLLKKLGAQTSFSLGHTSTTRCCLCKHFCYVAYNMCQCNIHPMCLNHAREIRECNCGSRRTVFIRENFVEMVSVAQSLEKEGILGKTLVELPVRDHTELDDDTDLKERLFGCDDFVEYSPYCHIDLEERISANKSLTGESSSSCEPLFQRKRQLESTISSGIDGDACTFNISDKKEPSYALKQGNIVRSSKKLHNKICSDSEHGKKLILNGRGRILDKLSLVSHGPPACNKNSLEGPAQRFANSTTNLDGNGHQSNDDSDCEADRVKCRRILAPKKKCLGKSISRLNGSEPQLVEMSSKSVLGNQSRRAVEQGNKNCGLLRSPDGRYVLLISDILSEIKVESSPYKILNKWKSKAMSKGLNLKAHRVDIQLVSGFDKVDANKQWGLSHKGCIQLKKVLQGREAHLLEKLVEKTFGKLFYTTKNAEQGLKSIKLNGITGKKRDFDTVNMISNTGGGKSSVSKDSDSMSKLSPKKSAQELNMRIPSINRSAARKCELFPADKEVKDAFRSYVDKFTLSAANQEQTRSVRRRIIKESMQSHGKTEKLSVEKEHPNLLIDNMKSQMTELKASKNLTPSKDNSIQENTFSANVVLKPDIDSGSKLRNRKNFVTDDKRNGLRDKNSGSLSVKGAECRNSSVPNSFPLKCKKLEHDESSYKDININKEATLQFCGKPNSREPNCEVSNEQKVNPENQRENKKVKRSFPEHLNSDTCTFFERTLTPHVNRLKIKGPSLPNVSKTLSAVGNKVHQGSTGLSIIPAADSFTEGIDSRLVIPKSNDAEEQNQLQKAGKDIKLYMHEQVDINIERGKEPPRNLINTDIHLAGFNSDAGSTRSTFSTWVNNDKVEAIDGKAQLKEISSQNLQHENHWVRLTGQNSSFAKHNGTANVSNYGSELGNPVGIGVQNFQKLSNHYNSGVKVGCHISNSGASNGSTPMLPQHRVSPDSGCGSGMLNGGPYFNKQQLSGKIDASGLGHIRGSAVEQGKFPRYMDVERPAIWKLSQKTKFPNLPPIAVSRHLFDNASPIRKRPSSVWRELEWKDQLLQVQGKTLSHLGHKYDSLNSGKCFHRTELELGISSQLKEAYKKENSDVQLRSVRNKWGDVASTLLKECVSAEPSVDENCLSERQVVHVSSTPDAHVSFRSKVYDRSGSFKRDSGGHQSTTLAKKSSSPSLTKQATDGNPKSTKESFILGFENNSSFFYPYSPRASGLDYLKETKARKAVATDENSFCVQADSKCYLPQREDYPTSLNTNDQEMKHNHWTDLSACQMSPVSTHVGPYVSKSKNMSGSRDEWPSHQNWILNERKDNRMQNSETVNNLHPDPHQTSSSVEYSDLQFDNGVDQEMIRETFRLIDCAKESQAQTEYSQGNVLWPDVRQSALEEEAEFAIDLQPTNKSWQCEDNLSAKVELVSQHGYASEHGYWPSFVNTSKQGEQLTRQQLLIEKWGRA</sequence>
<dbReference type="InterPro" id="IPR003349">
    <property type="entry name" value="JmjN"/>
</dbReference>
<dbReference type="PROSITE" id="PS51183">
    <property type="entry name" value="JMJN"/>
    <property type="match status" value="1"/>
</dbReference>
<keyword evidence="1" id="KW-0479">Metal-binding</keyword>
<dbReference type="GO" id="GO:0141052">
    <property type="term" value="F:histone H3 demethylase activity"/>
    <property type="evidence" value="ECO:0007669"/>
    <property type="project" value="UniProtKB-ARBA"/>
</dbReference>
<feature type="region of interest" description="Disordered" evidence="3">
    <location>
        <begin position="1"/>
        <end position="32"/>
    </location>
</feature>
<feature type="domain" description="JmjC" evidence="5">
    <location>
        <begin position="204"/>
        <end position="377"/>
    </location>
</feature>
<protein>
    <submittedName>
        <fullName evidence="6">Uncharacterized protein</fullName>
    </submittedName>
</protein>
<dbReference type="GO" id="GO:0005634">
    <property type="term" value="C:nucleus"/>
    <property type="evidence" value="ECO:0007669"/>
    <property type="project" value="TreeGrafter"/>
</dbReference>
<feature type="region of interest" description="Disordered" evidence="3">
    <location>
        <begin position="888"/>
        <end position="913"/>
    </location>
</feature>
<dbReference type="SUPFAM" id="SSF51197">
    <property type="entry name" value="Clavaminate synthase-like"/>
    <property type="match status" value="1"/>
</dbReference>
<proteinExistence type="predicted"/>
<evidence type="ECO:0000256" key="1">
    <source>
        <dbReference type="ARBA" id="ARBA00022723"/>
    </source>
</evidence>
<dbReference type="GO" id="GO:0010468">
    <property type="term" value="P:regulation of gene expression"/>
    <property type="evidence" value="ECO:0007669"/>
    <property type="project" value="TreeGrafter"/>
</dbReference>
<dbReference type="Gene3D" id="2.60.120.650">
    <property type="entry name" value="Cupin"/>
    <property type="match status" value="1"/>
</dbReference>
<evidence type="ECO:0000259" key="4">
    <source>
        <dbReference type="PROSITE" id="PS51183"/>
    </source>
</evidence>
<dbReference type="PANTHER" id="PTHR10694">
    <property type="entry name" value="LYSINE-SPECIFIC DEMETHYLASE"/>
    <property type="match status" value="1"/>
</dbReference>
<dbReference type="SMART" id="SM00545">
    <property type="entry name" value="JmjN"/>
    <property type="match status" value="1"/>
</dbReference>
<dbReference type="SMART" id="SM00558">
    <property type="entry name" value="JmjC"/>
    <property type="match status" value="1"/>
</dbReference>
<feature type="compositionally biased region" description="Basic and acidic residues" evidence="3">
    <location>
        <begin position="1"/>
        <end position="23"/>
    </location>
</feature>
<evidence type="ECO:0000256" key="3">
    <source>
        <dbReference type="SAM" id="MobiDB-lite"/>
    </source>
</evidence>
<gene>
    <name evidence="6" type="ORF">KI387_013190</name>
</gene>
<dbReference type="InterPro" id="IPR004198">
    <property type="entry name" value="Znf_C5HC2"/>
</dbReference>
<keyword evidence="7" id="KW-1185">Reference proteome</keyword>
<feature type="region of interest" description="Disordered" evidence="3">
    <location>
        <begin position="1109"/>
        <end position="1135"/>
    </location>
</feature>
<comment type="caution">
    <text evidence="6">The sequence shown here is derived from an EMBL/GenBank/DDBJ whole genome shotgun (WGS) entry which is preliminary data.</text>
</comment>
<feature type="compositionally biased region" description="Polar residues" evidence="3">
    <location>
        <begin position="1116"/>
        <end position="1126"/>
    </location>
</feature>
<organism evidence="6 7">
    <name type="scientific">Taxus chinensis</name>
    <name type="common">Chinese yew</name>
    <name type="synonym">Taxus wallichiana var. chinensis</name>
    <dbReference type="NCBI Taxonomy" id="29808"/>
    <lineage>
        <taxon>Eukaryota</taxon>
        <taxon>Viridiplantae</taxon>
        <taxon>Streptophyta</taxon>
        <taxon>Embryophyta</taxon>
        <taxon>Tracheophyta</taxon>
        <taxon>Spermatophyta</taxon>
        <taxon>Pinopsida</taxon>
        <taxon>Pinidae</taxon>
        <taxon>Conifers II</taxon>
        <taxon>Cupressales</taxon>
        <taxon>Taxaceae</taxon>
        <taxon>Taxus</taxon>
    </lineage>
</organism>
<dbReference type="PANTHER" id="PTHR10694:SF33">
    <property type="entry name" value="LYSINE-SPECIFIC DEMETHYLASE 5"/>
    <property type="match status" value="1"/>
</dbReference>
<accession>A0AA38CKF8</accession>
<dbReference type="Proteomes" id="UP000824469">
    <property type="component" value="Unassembled WGS sequence"/>
</dbReference>
<feature type="region of interest" description="Disordered" evidence="3">
    <location>
        <begin position="1580"/>
        <end position="1616"/>
    </location>
</feature>
<dbReference type="Pfam" id="PF02928">
    <property type="entry name" value="zf-C5HC2"/>
    <property type="match status" value="1"/>
</dbReference>
<evidence type="ECO:0000313" key="6">
    <source>
        <dbReference type="EMBL" id="KAH9301607.1"/>
    </source>
</evidence>
<dbReference type="OMA" id="IRECNCG"/>
<feature type="compositionally biased region" description="Polar residues" evidence="3">
    <location>
        <begin position="1589"/>
        <end position="1614"/>
    </location>
</feature>
<dbReference type="EMBL" id="JAHRHJ020000009">
    <property type="protein sequence ID" value="KAH9301607.1"/>
    <property type="molecule type" value="Genomic_DNA"/>
</dbReference>
<feature type="domain" description="JmjN" evidence="4">
    <location>
        <begin position="60"/>
        <end position="101"/>
    </location>
</feature>
<evidence type="ECO:0000259" key="5">
    <source>
        <dbReference type="PROSITE" id="PS51184"/>
    </source>
</evidence>
<dbReference type="InterPro" id="IPR003347">
    <property type="entry name" value="JmjC_dom"/>
</dbReference>
<name>A0AA38CKF8_TAXCH</name>
<evidence type="ECO:0000313" key="7">
    <source>
        <dbReference type="Proteomes" id="UP000824469"/>
    </source>
</evidence>
<feature type="region of interest" description="Disordered" evidence="3">
    <location>
        <begin position="1048"/>
        <end position="1071"/>
    </location>
</feature>
<evidence type="ECO:0000256" key="2">
    <source>
        <dbReference type="ARBA" id="ARBA00023004"/>
    </source>
</evidence>
<reference evidence="6 7" key="1">
    <citation type="journal article" date="2021" name="Nat. Plants">
        <title>The Taxus genome provides insights into paclitaxel biosynthesis.</title>
        <authorList>
            <person name="Xiong X."/>
            <person name="Gou J."/>
            <person name="Liao Q."/>
            <person name="Li Y."/>
            <person name="Zhou Q."/>
            <person name="Bi G."/>
            <person name="Li C."/>
            <person name="Du R."/>
            <person name="Wang X."/>
            <person name="Sun T."/>
            <person name="Guo L."/>
            <person name="Liang H."/>
            <person name="Lu P."/>
            <person name="Wu Y."/>
            <person name="Zhang Z."/>
            <person name="Ro D.K."/>
            <person name="Shang Y."/>
            <person name="Huang S."/>
            <person name="Yan J."/>
        </authorList>
    </citation>
    <scope>NUCLEOTIDE SEQUENCE [LARGE SCALE GENOMIC DNA]</scope>
    <source>
        <strain evidence="6">Ta-2019</strain>
    </source>
</reference>
<keyword evidence="2" id="KW-0408">Iron</keyword>
<dbReference type="GO" id="GO:0046872">
    <property type="term" value="F:metal ion binding"/>
    <property type="evidence" value="ECO:0007669"/>
    <property type="project" value="UniProtKB-KW"/>
</dbReference>